<dbReference type="EMBL" id="VULO01000014">
    <property type="protein sequence ID" value="MSS85243.1"/>
    <property type="molecule type" value="Genomic_DNA"/>
</dbReference>
<keyword evidence="4" id="KW-1185">Reference proteome</keyword>
<evidence type="ECO:0000313" key="4">
    <source>
        <dbReference type="Proteomes" id="UP000470875"/>
    </source>
</evidence>
<accession>A0A6N7W9T7</accession>
<dbReference type="NCBIfam" id="TIGR01439">
    <property type="entry name" value="lp_hng_hel_AbrB"/>
    <property type="match status" value="1"/>
</dbReference>
<name>A0A6N7W9T7_9ACTO</name>
<dbReference type="SUPFAM" id="SSF89447">
    <property type="entry name" value="AbrB/MazE/MraZ-like"/>
    <property type="match status" value="1"/>
</dbReference>
<dbReference type="AlphaFoldDB" id="A0A6N7W9T7"/>
<dbReference type="Gene3D" id="2.10.260.10">
    <property type="match status" value="1"/>
</dbReference>
<dbReference type="RefSeq" id="WP_318656677.1">
    <property type="nucleotide sequence ID" value="NZ_VULO01000014.1"/>
</dbReference>
<dbReference type="Proteomes" id="UP000470875">
    <property type="component" value="Unassembled WGS sequence"/>
</dbReference>
<dbReference type="SMART" id="SM00966">
    <property type="entry name" value="SpoVT_AbrB"/>
    <property type="match status" value="1"/>
</dbReference>
<dbReference type="InterPro" id="IPR007159">
    <property type="entry name" value="SpoVT-AbrB_dom"/>
</dbReference>
<evidence type="ECO:0000313" key="3">
    <source>
        <dbReference type="EMBL" id="MSS85243.1"/>
    </source>
</evidence>
<keyword evidence="1 3" id="KW-0238">DNA-binding</keyword>
<organism evidence="3 4">
    <name type="scientific">Scrofimicrobium canadense</name>
    <dbReference type="NCBI Taxonomy" id="2652290"/>
    <lineage>
        <taxon>Bacteria</taxon>
        <taxon>Bacillati</taxon>
        <taxon>Actinomycetota</taxon>
        <taxon>Actinomycetes</taxon>
        <taxon>Actinomycetales</taxon>
        <taxon>Actinomycetaceae</taxon>
        <taxon>Scrofimicrobium</taxon>
    </lineage>
</organism>
<dbReference type="GO" id="GO:0003677">
    <property type="term" value="F:DNA binding"/>
    <property type="evidence" value="ECO:0007669"/>
    <property type="project" value="UniProtKB-UniRule"/>
</dbReference>
<dbReference type="PROSITE" id="PS51740">
    <property type="entry name" value="SPOVT_ABRB"/>
    <property type="match status" value="1"/>
</dbReference>
<evidence type="ECO:0000256" key="1">
    <source>
        <dbReference type="PROSITE-ProRule" id="PRU01076"/>
    </source>
</evidence>
<proteinExistence type="predicted"/>
<gene>
    <name evidence="3" type="ORF">FYJ24_10850</name>
</gene>
<dbReference type="Pfam" id="PF04014">
    <property type="entry name" value="MazE_antitoxin"/>
    <property type="match status" value="1"/>
</dbReference>
<protein>
    <submittedName>
        <fullName evidence="3">AbrB/MazE/SpoVT family DNA-binding domain-containing protein</fullName>
    </submittedName>
</protein>
<comment type="caution">
    <text evidence="3">The sequence shown here is derived from an EMBL/GenBank/DDBJ whole genome shotgun (WGS) entry which is preliminary data.</text>
</comment>
<evidence type="ECO:0000259" key="2">
    <source>
        <dbReference type="PROSITE" id="PS51740"/>
    </source>
</evidence>
<feature type="domain" description="SpoVT-AbrB" evidence="2">
    <location>
        <begin position="1"/>
        <end position="41"/>
    </location>
</feature>
<dbReference type="InterPro" id="IPR037914">
    <property type="entry name" value="SpoVT-AbrB_sf"/>
</dbReference>
<reference evidence="3 4" key="1">
    <citation type="submission" date="2019-08" db="EMBL/GenBank/DDBJ databases">
        <title>In-depth cultivation of the pig gut microbiome towards novel bacterial diversity and tailored functional studies.</title>
        <authorList>
            <person name="Wylensek D."/>
            <person name="Hitch T.C.A."/>
            <person name="Clavel T."/>
        </authorList>
    </citation>
    <scope>NUCLEOTIDE SEQUENCE [LARGE SCALE GENOMIC DNA]</scope>
    <source>
        <strain evidence="3 4">WB03_NA08</strain>
    </source>
</reference>
<sequence length="80" mass="8595">MTAKGQITLPVSVRRALGLQAGQKVSVKVSDNVVVIERAADISTVRSRLREEVQSSGTCGHIPTSGEVWEARAEDYRGDA</sequence>